<evidence type="ECO:0000313" key="3">
    <source>
        <dbReference type="Proteomes" id="UP001431776"/>
    </source>
</evidence>
<dbReference type="RefSeq" id="WP_349246073.1">
    <property type="nucleotide sequence ID" value="NZ_JASCXX010000023.1"/>
</dbReference>
<evidence type="ECO:0000256" key="1">
    <source>
        <dbReference type="SAM" id="Phobius"/>
    </source>
</evidence>
<evidence type="ECO:0000313" key="2">
    <source>
        <dbReference type="EMBL" id="MDI6450662.1"/>
    </source>
</evidence>
<dbReference type="AlphaFoldDB" id="A0AAW6TYP9"/>
<keyword evidence="1" id="KW-1133">Transmembrane helix</keyword>
<dbReference type="EMBL" id="JASCXX010000023">
    <property type="protein sequence ID" value="MDI6450662.1"/>
    <property type="molecule type" value="Genomic_DNA"/>
</dbReference>
<keyword evidence="3" id="KW-1185">Reference proteome</keyword>
<keyword evidence="1" id="KW-0472">Membrane</keyword>
<dbReference type="Proteomes" id="UP001431776">
    <property type="component" value="Unassembled WGS sequence"/>
</dbReference>
<feature type="transmembrane region" description="Helical" evidence="1">
    <location>
        <begin position="80"/>
        <end position="99"/>
    </location>
</feature>
<evidence type="ECO:0008006" key="4">
    <source>
        <dbReference type="Google" id="ProtNLM"/>
    </source>
</evidence>
<sequence length="113" mass="12533">MAKETNSEKGVGAEQSAEVPVCIGCFRPVDPLAHYCPNCGAATGQLTHYLPFVNIRWQASVWGQAWRQIGYRDVSIRGRLFRLLMIVWNAPIMLVGLLFRAGRPTNENGDDSA</sequence>
<gene>
    <name evidence="2" type="ORF">QJ522_16510</name>
</gene>
<organism evidence="2 3">
    <name type="scientific">Anaerobaca lacustris</name>
    <dbReference type="NCBI Taxonomy" id="3044600"/>
    <lineage>
        <taxon>Bacteria</taxon>
        <taxon>Pseudomonadati</taxon>
        <taxon>Planctomycetota</taxon>
        <taxon>Phycisphaerae</taxon>
        <taxon>Sedimentisphaerales</taxon>
        <taxon>Anaerobacaceae</taxon>
        <taxon>Anaerobaca</taxon>
    </lineage>
</organism>
<comment type="caution">
    <text evidence="2">The sequence shown here is derived from an EMBL/GenBank/DDBJ whole genome shotgun (WGS) entry which is preliminary data.</text>
</comment>
<proteinExistence type="predicted"/>
<keyword evidence="1" id="KW-0812">Transmembrane</keyword>
<reference evidence="2" key="1">
    <citation type="submission" date="2023-05" db="EMBL/GenBank/DDBJ databases">
        <title>Anaerotaeda fermentans gen. nov., sp. nov., a novel anaerobic planctomycete of the new family within the order Sedimentisphaerales isolated from Taman Peninsula, Russia.</title>
        <authorList>
            <person name="Khomyakova M.A."/>
            <person name="Merkel A.Y."/>
            <person name="Slobodkin A.I."/>
        </authorList>
    </citation>
    <scope>NUCLEOTIDE SEQUENCE</scope>
    <source>
        <strain evidence="2">M17dextr</strain>
    </source>
</reference>
<protein>
    <recommendedName>
        <fullName evidence="4">Zinc ribbon domain-containing protein</fullName>
    </recommendedName>
</protein>
<accession>A0AAW6TYP9</accession>
<name>A0AAW6TYP9_9BACT</name>